<accession>A0ABX1TER6</accession>
<dbReference type="Proteomes" id="UP000760480">
    <property type="component" value="Unassembled WGS sequence"/>
</dbReference>
<reference evidence="1 2" key="1">
    <citation type="submission" date="2019-03" db="EMBL/GenBank/DDBJ databases">
        <title>Metabolic reconstructions from genomes of highly enriched 'Candidatus Accumulibacter' and 'Candidatus Competibacter' bioreactor populations.</title>
        <authorList>
            <person name="Annavajhala M.K."/>
            <person name="Welles L."/>
            <person name="Abbas B."/>
            <person name="Sorokin D."/>
            <person name="Park H."/>
            <person name="Van Loosdrecht M."/>
            <person name="Chandran K."/>
        </authorList>
    </citation>
    <scope>NUCLEOTIDE SEQUENCE [LARGE SCALE GENOMIC DNA]</scope>
    <source>
        <strain evidence="1 2">SBR_G</strain>
    </source>
</reference>
<gene>
    <name evidence="1" type="ORF">E4P82_00670</name>
</gene>
<keyword evidence="2" id="KW-1185">Reference proteome</keyword>
<sequence length="147" mass="16584">MAMDLTTLLSALIGAVVGSIGAASVSHALQQRSGSQQKRRSISYSYLYQCQDSLESLWYRFDNFANRGGRAVVDEEYSDLTMLYSLGRSLASERLLIMSDVMPQLDEHFNGLGTYLRLNRVDSLFQGIGFHRYDRVTLAELVMTEKK</sequence>
<proteinExistence type="predicted"/>
<organism evidence="1 2">
    <name type="scientific">Candidatus Competibacter phosphatis</name>
    <dbReference type="NCBI Taxonomy" id="221280"/>
    <lineage>
        <taxon>Bacteria</taxon>
        <taxon>Pseudomonadati</taxon>
        <taxon>Pseudomonadota</taxon>
        <taxon>Gammaproteobacteria</taxon>
        <taxon>Candidatus Competibacteraceae</taxon>
        <taxon>Candidatus Competibacter</taxon>
    </lineage>
</organism>
<protein>
    <submittedName>
        <fullName evidence="1">Uncharacterized protein</fullName>
    </submittedName>
</protein>
<evidence type="ECO:0000313" key="2">
    <source>
        <dbReference type="Proteomes" id="UP000760480"/>
    </source>
</evidence>
<dbReference type="RefSeq" id="WP_169247094.1">
    <property type="nucleotide sequence ID" value="NZ_SPMZ01000002.1"/>
</dbReference>
<comment type="caution">
    <text evidence="1">The sequence shown here is derived from an EMBL/GenBank/DDBJ whole genome shotgun (WGS) entry which is preliminary data.</text>
</comment>
<evidence type="ECO:0000313" key="1">
    <source>
        <dbReference type="EMBL" id="NMQ17845.1"/>
    </source>
</evidence>
<dbReference type="EMBL" id="SPMZ01000002">
    <property type="protein sequence ID" value="NMQ17845.1"/>
    <property type="molecule type" value="Genomic_DNA"/>
</dbReference>
<name>A0ABX1TER6_9GAMM</name>